<feature type="transmembrane region" description="Helical" evidence="8">
    <location>
        <begin position="311"/>
        <end position="332"/>
    </location>
</feature>
<name>A0A542ESF6_9ACTN</name>
<organism evidence="10 11">
    <name type="scientific">Kribbella jejuensis</name>
    <dbReference type="NCBI Taxonomy" id="236068"/>
    <lineage>
        <taxon>Bacteria</taxon>
        <taxon>Bacillati</taxon>
        <taxon>Actinomycetota</taxon>
        <taxon>Actinomycetes</taxon>
        <taxon>Propionibacteriales</taxon>
        <taxon>Kribbellaceae</taxon>
        <taxon>Kribbella</taxon>
    </lineage>
</organism>
<dbReference type="InterPro" id="IPR020846">
    <property type="entry name" value="MFS_dom"/>
</dbReference>
<dbReference type="PROSITE" id="PS50850">
    <property type="entry name" value="MFS"/>
    <property type="match status" value="1"/>
</dbReference>
<dbReference type="Proteomes" id="UP000316298">
    <property type="component" value="Unassembled WGS sequence"/>
</dbReference>
<comment type="caution">
    <text evidence="10">The sequence shown here is derived from an EMBL/GenBank/DDBJ whole genome shotgun (WGS) entry which is preliminary data.</text>
</comment>
<dbReference type="InterPro" id="IPR004638">
    <property type="entry name" value="EmrB-like"/>
</dbReference>
<evidence type="ECO:0000256" key="8">
    <source>
        <dbReference type="SAM" id="Phobius"/>
    </source>
</evidence>
<protein>
    <submittedName>
        <fullName evidence="10">EmrB/QacA subfamily drug resistance transporter</fullName>
    </submittedName>
</protein>
<evidence type="ECO:0000256" key="4">
    <source>
        <dbReference type="ARBA" id="ARBA00022475"/>
    </source>
</evidence>
<dbReference type="GO" id="GO:0005886">
    <property type="term" value="C:plasma membrane"/>
    <property type="evidence" value="ECO:0007669"/>
    <property type="project" value="UniProtKB-SubCell"/>
</dbReference>
<keyword evidence="11" id="KW-1185">Reference proteome</keyword>
<keyword evidence="4" id="KW-1003">Cell membrane</keyword>
<dbReference type="CDD" id="cd17321">
    <property type="entry name" value="MFS_MMR_MDR_like"/>
    <property type="match status" value="1"/>
</dbReference>
<gene>
    <name evidence="10" type="ORF">FB475_2417</name>
</gene>
<evidence type="ECO:0000256" key="3">
    <source>
        <dbReference type="ARBA" id="ARBA00022448"/>
    </source>
</evidence>
<dbReference type="PANTHER" id="PTHR42718">
    <property type="entry name" value="MAJOR FACILITATOR SUPERFAMILY MULTIDRUG TRANSPORTER MFSC"/>
    <property type="match status" value="1"/>
</dbReference>
<evidence type="ECO:0000256" key="2">
    <source>
        <dbReference type="ARBA" id="ARBA00008537"/>
    </source>
</evidence>
<proteinExistence type="inferred from homology"/>
<dbReference type="FunFam" id="1.20.1720.10:FF:000021">
    <property type="entry name" value="Drug resistance transporter, EmrB/QacA subfamily"/>
    <property type="match status" value="1"/>
</dbReference>
<evidence type="ECO:0000256" key="1">
    <source>
        <dbReference type="ARBA" id="ARBA00004651"/>
    </source>
</evidence>
<feature type="transmembrane region" description="Helical" evidence="8">
    <location>
        <begin position="235"/>
        <end position="254"/>
    </location>
</feature>
<evidence type="ECO:0000256" key="5">
    <source>
        <dbReference type="ARBA" id="ARBA00022692"/>
    </source>
</evidence>
<feature type="transmembrane region" description="Helical" evidence="8">
    <location>
        <begin position="50"/>
        <end position="71"/>
    </location>
</feature>
<comment type="subcellular location">
    <subcellularLocation>
        <location evidence="1">Cell membrane</location>
        <topology evidence="1">Multi-pass membrane protein</topology>
    </subcellularLocation>
</comment>
<dbReference type="RefSeq" id="WP_141855360.1">
    <property type="nucleotide sequence ID" value="NZ_BAAAKA010000016.1"/>
</dbReference>
<sequence>MAIPQDTVRPDVRPWPALWALVLGFFMILVDSTIVSVATPAILEDLGSDVGTVVWVTSAYLLAYAVPLLITGRLGDRIGPKKLYLTGLSLFTLASVWCGLTNTIELLIVARVFQGLGASMMTPQTMAVITRIFPPNQRGRAMSLWGATAGVATLVGPILGGVLVDGLGWQWIFFINAPVGVVGFVLALRLVPDLPTHEHKFDLVGVVLSAVGLFLLVFGIQEGQKYNWGKITGPISVWGLIIAGVVVLAGFVFWQSRNRGEPLLPLSLFKDRNFSLANVAITTVGFAITAMAFPLMLWAQAVRGLSPTRSALLLVPMAVISGALAPFVGRLVDRTPPRFIAGFGLLCCSVSMFWMSRVIEPDVAIWHLLLPIALLGVANGFMWAPIGTTATRNLPLHQAGAGAGVYNTTRQVGAVLGSASIAVLMESRLAHNLPGMTGGASAEGFAGGKLPQVVRQGFSDSMAQSLALPAAVLVIGLIAALLFAAPSHLRKQPADATQPVEAS</sequence>
<evidence type="ECO:0000259" key="9">
    <source>
        <dbReference type="PROSITE" id="PS50850"/>
    </source>
</evidence>
<dbReference type="EMBL" id="VFMM01000001">
    <property type="protein sequence ID" value="TQJ18282.1"/>
    <property type="molecule type" value="Genomic_DNA"/>
</dbReference>
<dbReference type="Pfam" id="PF07690">
    <property type="entry name" value="MFS_1"/>
    <property type="match status" value="1"/>
</dbReference>
<feature type="transmembrane region" description="Helical" evidence="8">
    <location>
        <begin position="108"/>
        <end position="129"/>
    </location>
</feature>
<accession>A0A542ESF6</accession>
<dbReference type="InterPro" id="IPR036259">
    <property type="entry name" value="MFS_trans_sf"/>
</dbReference>
<feature type="transmembrane region" description="Helical" evidence="8">
    <location>
        <begin position="141"/>
        <end position="163"/>
    </location>
</feature>
<feature type="transmembrane region" description="Helical" evidence="8">
    <location>
        <begin position="17"/>
        <end position="38"/>
    </location>
</feature>
<dbReference type="AlphaFoldDB" id="A0A542ESF6"/>
<dbReference type="SUPFAM" id="SSF103473">
    <property type="entry name" value="MFS general substrate transporter"/>
    <property type="match status" value="1"/>
</dbReference>
<dbReference type="GO" id="GO:0022857">
    <property type="term" value="F:transmembrane transporter activity"/>
    <property type="evidence" value="ECO:0007669"/>
    <property type="project" value="InterPro"/>
</dbReference>
<feature type="transmembrane region" description="Helical" evidence="8">
    <location>
        <begin position="203"/>
        <end position="220"/>
    </location>
</feature>
<dbReference type="NCBIfam" id="TIGR00711">
    <property type="entry name" value="efflux_EmrB"/>
    <property type="match status" value="1"/>
</dbReference>
<reference evidence="10 11" key="1">
    <citation type="submission" date="2019-06" db="EMBL/GenBank/DDBJ databases">
        <title>Sequencing the genomes of 1000 actinobacteria strains.</title>
        <authorList>
            <person name="Klenk H.-P."/>
        </authorList>
    </citation>
    <scope>NUCLEOTIDE SEQUENCE [LARGE SCALE GENOMIC DNA]</scope>
    <source>
        <strain evidence="10 11">DSM 17305</strain>
    </source>
</reference>
<keyword evidence="3" id="KW-0813">Transport</keyword>
<feature type="transmembrane region" description="Helical" evidence="8">
    <location>
        <begin position="465"/>
        <end position="485"/>
    </location>
</feature>
<evidence type="ECO:0000313" key="10">
    <source>
        <dbReference type="EMBL" id="TQJ18282.1"/>
    </source>
</evidence>
<dbReference type="PANTHER" id="PTHR42718:SF42">
    <property type="entry name" value="EXPORT PROTEIN"/>
    <property type="match status" value="1"/>
</dbReference>
<evidence type="ECO:0000313" key="11">
    <source>
        <dbReference type="Proteomes" id="UP000316298"/>
    </source>
</evidence>
<dbReference type="Gene3D" id="1.20.1720.10">
    <property type="entry name" value="Multidrug resistance protein D"/>
    <property type="match status" value="1"/>
</dbReference>
<evidence type="ECO:0000256" key="7">
    <source>
        <dbReference type="ARBA" id="ARBA00023136"/>
    </source>
</evidence>
<feature type="transmembrane region" description="Helical" evidence="8">
    <location>
        <begin position="169"/>
        <end position="191"/>
    </location>
</feature>
<dbReference type="OrthoDB" id="7375466at2"/>
<comment type="similarity">
    <text evidence="2">Belongs to the major facilitator superfamily. EmrB family.</text>
</comment>
<evidence type="ECO:0000256" key="6">
    <source>
        <dbReference type="ARBA" id="ARBA00022989"/>
    </source>
</evidence>
<keyword evidence="7 8" id="KW-0472">Membrane</keyword>
<feature type="transmembrane region" description="Helical" evidence="8">
    <location>
        <begin position="339"/>
        <end position="359"/>
    </location>
</feature>
<feature type="domain" description="Major facilitator superfamily (MFS) profile" evidence="9">
    <location>
        <begin position="17"/>
        <end position="488"/>
    </location>
</feature>
<dbReference type="InterPro" id="IPR011701">
    <property type="entry name" value="MFS"/>
</dbReference>
<feature type="transmembrane region" description="Helical" evidence="8">
    <location>
        <begin position="365"/>
        <end position="384"/>
    </location>
</feature>
<feature type="transmembrane region" description="Helical" evidence="8">
    <location>
        <begin position="83"/>
        <end position="102"/>
    </location>
</feature>
<keyword evidence="5 8" id="KW-0812">Transmembrane</keyword>
<dbReference type="Gene3D" id="1.20.1250.20">
    <property type="entry name" value="MFS general substrate transporter like domains"/>
    <property type="match status" value="1"/>
</dbReference>
<keyword evidence="6 8" id="KW-1133">Transmembrane helix</keyword>
<feature type="transmembrane region" description="Helical" evidence="8">
    <location>
        <begin position="275"/>
        <end position="299"/>
    </location>
</feature>